<feature type="domain" description="C3H1-type" evidence="6">
    <location>
        <begin position="2"/>
        <end position="29"/>
    </location>
</feature>
<sequence>MIKSNTPCHFFLKGSCRNGAQCKFSHTNEIAQIQPQDVSAIPCRFFAKGNCLNGDRCKFSHSLNLPLSSFNNNPAKLVPVQLPQFKPLPNQDNDLPYQLDERDLELKDETDVMEKRF</sequence>
<dbReference type="InterPro" id="IPR041367">
    <property type="entry name" value="Znf-CCCH_4"/>
</dbReference>
<accession>A0AAD5Y1T1</accession>
<evidence type="ECO:0000256" key="1">
    <source>
        <dbReference type="ARBA" id="ARBA00022723"/>
    </source>
</evidence>
<proteinExistence type="predicted"/>
<dbReference type="PROSITE" id="PS50103">
    <property type="entry name" value="ZF_C3H1"/>
    <property type="match status" value="2"/>
</dbReference>
<keyword evidence="8" id="KW-1185">Reference proteome</keyword>
<keyword evidence="2" id="KW-0677">Repeat</keyword>
<dbReference type="EMBL" id="JADGJW010000100">
    <property type="protein sequence ID" value="KAJ3224227.1"/>
    <property type="molecule type" value="Genomic_DNA"/>
</dbReference>
<dbReference type="Pfam" id="PF00642">
    <property type="entry name" value="zf-CCCH"/>
    <property type="match status" value="1"/>
</dbReference>
<evidence type="ECO:0000313" key="7">
    <source>
        <dbReference type="EMBL" id="KAJ3224227.1"/>
    </source>
</evidence>
<reference evidence="7" key="1">
    <citation type="submission" date="2020-05" db="EMBL/GenBank/DDBJ databases">
        <title>Phylogenomic resolution of chytrid fungi.</title>
        <authorList>
            <person name="Stajich J.E."/>
            <person name="Amses K."/>
            <person name="Simmons R."/>
            <person name="Seto K."/>
            <person name="Myers J."/>
            <person name="Bonds A."/>
            <person name="Quandt C.A."/>
            <person name="Barry K."/>
            <person name="Liu P."/>
            <person name="Grigoriev I."/>
            <person name="Longcore J.E."/>
            <person name="James T.Y."/>
        </authorList>
    </citation>
    <scope>NUCLEOTIDE SEQUENCE</scope>
    <source>
        <strain evidence="7">JEL0476</strain>
    </source>
</reference>
<dbReference type="Gene3D" id="2.30.30.1190">
    <property type="match status" value="2"/>
</dbReference>
<evidence type="ECO:0000256" key="5">
    <source>
        <dbReference type="PROSITE-ProRule" id="PRU00723"/>
    </source>
</evidence>
<dbReference type="SUPFAM" id="SSF90229">
    <property type="entry name" value="CCCH zinc finger"/>
    <property type="match status" value="2"/>
</dbReference>
<gene>
    <name evidence="7" type="ORF">HK099_000088</name>
</gene>
<dbReference type="InterPro" id="IPR000571">
    <property type="entry name" value="Znf_CCCH"/>
</dbReference>
<evidence type="ECO:0000259" key="6">
    <source>
        <dbReference type="PROSITE" id="PS50103"/>
    </source>
</evidence>
<dbReference type="Pfam" id="PF18044">
    <property type="entry name" value="zf-CCCH_4"/>
    <property type="match status" value="1"/>
</dbReference>
<protein>
    <recommendedName>
        <fullName evidence="6">C3H1-type domain-containing protein</fullName>
    </recommendedName>
</protein>
<evidence type="ECO:0000256" key="4">
    <source>
        <dbReference type="ARBA" id="ARBA00022833"/>
    </source>
</evidence>
<evidence type="ECO:0000313" key="8">
    <source>
        <dbReference type="Proteomes" id="UP001211065"/>
    </source>
</evidence>
<dbReference type="PANTHER" id="PTHR11224:SF10">
    <property type="entry name" value="IP09428P-RELATED"/>
    <property type="match status" value="1"/>
</dbReference>
<name>A0AAD5Y1T1_9FUNG</name>
<dbReference type="AlphaFoldDB" id="A0AAD5Y1T1"/>
<dbReference type="Proteomes" id="UP001211065">
    <property type="component" value="Unassembled WGS sequence"/>
</dbReference>
<keyword evidence="1 5" id="KW-0479">Metal-binding</keyword>
<dbReference type="PANTHER" id="PTHR11224">
    <property type="entry name" value="MAKORIN-RELATED"/>
    <property type="match status" value="1"/>
</dbReference>
<dbReference type="InterPro" id="IPR036855">
    <property type="entry name" value="Znf_CCCH_sf"/>
</dbReference>
<dbReference type="SMART" id="SM00356">
    <property type="entry name" value="ZnF_C3H1"/>
    <property type="match status" value="2"/>
</dbReference>
<keyword evidence="3 5" id="KW-0863">Zinc-finger</keyword>
<evidence type="ECO:0000256" key="3">
    <source>
        <dbReference type="ARBA" id="ARBA00022771"/>
    </source>
</evidence>
<feature type="domain" description="C3H1-type" evidence="6">
    <location>
        <begin position="37"/>
        <end position="64"/>
    </location>
</feature>
<evidence type="ECO:0000256" key="2">
    <source>
        <dbReference type="ARBA" id="ARBA00022737"/>
    </source>
</evidence>
<dbReference type="GO" id="GO:0008270">
    <property type="term" value="F:zinc ion binding"/>
    <property type="evidence" value="ECO:0007669"/>
    <property type="project" value="UniProtKB-KW"/>
</dbReference>
<organism evidence="7 8">
    <name type="scientific">Clydaea vesicula</name>
    <dbReference type="NCBI Taxonomy" id="447962"/>
    <lineage>
        <taxon>Eukaryota</taxon>
        <taxon>Fungi</taxon>
        <taxon>Fungi incertae sedis</taxon>
        <taxon>Chytridiomycota</taxon>
        <taxon>Chytridiomycota incertae sedis</taxon>
        <taxon>Chytridiomycetes</taxon>
        <taxon>Lobulomycetales</taxon>
        <taxon>Lobulomycetaceae</taxon>
        <taxon>Clydaea</taxon>
    </lineage>
</organism>
<dbReference type="GO" id="GO:0061630">
    <property type="term" value="F:ubiquitin protein ligase activity"/>
    <property type="evidence" value="ECO:0007669"/>
    <property type="project" value="InterPro"/>
</dbReference>
<dbReference type="GO" id="GO:0000209">
    <property type="term" value="P:protein polyubiquitination"/>
    <property type="evidence" value="ECO:0007669"/>
    <property type="project" value="InterPro"/>
</dbReference>
<feature type="zinc finger region" description="C3H1-type" evidence="5">
    <location>
        <begin position="37"/>
        <end position="64"/>
    </location>
</feature>
<dbReference type="InterPro" id="IPR045072">
    <property type="entry name" value="MKRN-like"/>
</dbReference>
<keyword evidence="4 5" id="KW-0862">Zinc</keyword>
<comment type="caution">
    <text evidence="7">The sequence shown here is derived from an EMBL/GenBank/DDBJ whole genome shotgun (WGS) entry which is preliminary data.</text>
</comment>
<feature type="zinc finger region" description="C3H1-type" evidence="5">
    <location>
        <begin position="2"/>
        <end position="29"/>
    </location>
</feature>